<evidence type="ECO:0000256" key="4">
    <source>
        <dbReference type="ARBA" id="ARBA00022553"/>
    </source>
</evidence>
<dbReference type="InterPro" id="IPR004358">
    <property type="entry name" value="Sig_transdc_His_kin-like_C"/>
</dbReference>
<dbReference type="InterPro" id="IPR036097">
    <property type="entry name" value="HisK_dim/P_sf"/>
</dbReference>
<dbReference type="CDD" id="cd00075">
    <property type="entry name" value="HATPase"/>
    <property type="match status" value="1"/>
</dbReference>
<dbReference type="EMBL" id="FOPJ01000011">
    <property type="protein sequence ID" value="SFG70600.1"/>
    <property type="molecule type" value="Genomic_DNA"/>
</dbReference>
<dbReference type="InterPro" id="IPR036890">
    <property type="entry name" value="HATPase_C_sf"/>
</dbReference>
<dbReference type="AlphaFoldDB" id="A0A1I2U0D3"/>
<keyword evidence="12" id="KW-1185">Reference proteome</keyword>
<keyword evidence="4" id="KW-0597">Phosphoprotein</keyword>
<comment type="subcellular location">
    <subcellularLocation>
        <location evidence="2">Cell membrane</location>
    </subcellularLocation>
</comment>
<name>A0A1I2U0D3_9CORY</name>
<dbReference type="PRINTS" id="PR00344">
    <property type="entry name" value="BCTRLSENSOR"/>
</dbReference>
<sequence>MRGRIAAFLAGGTLSAAVAPTVLPTFRRISAKLKARRVPPADAQHITTISQVLNLAIQGSPTGIVVLERGGKVVLSNAQAHDMGLVHEHTLNPEVWDAALEVYRDKETRTLDLSIPRRRPGSRVSAVRAVIKPLTLIDERFVIAYGTDESENVRMESARRDFVANVSHELKTPVGGMALLAEALMESVDDPEQVHYFGGRLHKEAHRLADMINELISLSKLQGAAALPDMSPVSVDDIIDEAISRNQVAADNVEITISRGNRTGIVVIGDRTLLVTAMTNLISNAINYSPHCAPVNISQHIRSNGEVVSIRVTDRGIGIAPDDQKRVFERFFRVDKARSRQTGGTGLGLAIVKHVIANHGGRIELRSKLGKGSTFIIELPTVPDPAHTAHPEHTAHTAHSTPHGPTSSAIAHNGYTVIPTPPDEVIRDKDNERSTPRPSAHTPSTPSDDLKVPELGDLSTDPSVPPSSSVPSHPHTRRQEENDSK</sequence>
<dbReference type="GO" id="GO:0016036">
    <property type="term" value="P:cellular response to phosphate starvation"/>
    <property type="evidence" value="ECO:0007669"/>
    <property type="project" value="TreeGrafter"/>
</dbReference>
<keyword evidence="6 11" id="KW-0418">Kinase</keyword>
<reference evidence="11 12" key="1">
    <citation type="submission" date="2016-10" db="EMBL/GenBank/DDBJ databases">
        <authorList>
            <person name="de Groot N.N."/>
        </authorList>
    </citation>
    <scope>NUCLEOTIDE SEQUENCE [LARGE SCALE GENOMIC DNA]</scope>
    <source>
        <strain>J11</strain>
        <strain evidence="12">PG 39</strain>
    </source>
</reference>
<dbReference type="SMART" id="SM00387">
    <property type="entry name" value="HATPase_c"/>
    <property type="match status" value="1"/>
</dbReference>
<dbReference type="Pfam" id="PF00512">
    <property type="entry name" value="HisKA"/>
    <property type="match status" value="1"/>
</dbReference>
<dbReference type="PROSITE" id="PS50109">
    <property type="entry name" value="HIS_KIN"/>
    <property type="match status" value="1"/>
</dbReference>
<evidence type="ECO:0000256" key="8">
    <source>
        <dbReference type="ARBA" id="ARBA00039401"/>
    </source>
</evidence>
<organism evidence="11 12">
    <name type="scientific">Corynebacterium spheniscorum</name>
    <dbReference type="NCBI Taxonomy" id="185761"/>
    <lineage>
        <taxon>Bacteria</taxon>
        <taxon>Bacillati</taxon>
        <taxon>Actinomycetota</taxon>
        <taxon>Actinomycetes</taxon>
        <taxon>Mycobacteriales</taxon>
        <taxon>Corynebacteriaceae</taxon>
        <taxon>Corynebacterium</taxon>
    </lineage>
</organism>
<dbReference type="Pfam" id="PF02518">
    <property type="entry name" value="HATPase_c"/>
    <property type="match status" value="1"/>
</dbReference>
<dbReference type="PANTHER" id="PTHR45453:SF1">
    <property type="entry name" value="PHOSPHATE REGULON SENSOR PROTEIN PHOR"/>
    <property type="match status" value="1"/>
</dbReference>
<dbReference type="Gene3D" id="3.30.565.10">
    <property type="entry name" value="Histidine kinase-like ATPase, C-terminal domain"/>
    <property type="match status" value="1"/>
</dbReference>
<evidence type="ECO:0000313" key="12">
    <source>
        <dbReference type="Proteomes" id="UP000199065"/>
    </source>
</evidence>
<evidence type="ECO:0000256" key="3">
    <source>
        <dbReference type="ARBA" id="ARBA00012438"/>
    </source>
</evidence>
<dbReference type="PANTHER" id="PTHR45453">
    <property type="entry name" value="PHOSPHATE REGULON SENSOR PROTEIN PHOR"/>
    <property type="match status" value="1"/>
</dbReference>
<evidence type="ECO:0000256" key="2">
    <source>
        <dbReference type="ARBA" id="ARBA00004236"/>
    </source>
</evidence>
<keyword evidence="5" id="KW-0808">Transferase</keyword>
<feature type="compositionally biased region" description="Low complexity" evidence="9">
    <location>
        <begin position="397"/>
        <end position="408"/>
    </location>
</feature>
<gene>
    <name evidence="11" type="ORF">SAMN05660282_01679</name>
</gene>
<feature type="compositionally biased region" description="Basic and acidic residues" evidence="9">
    <location>
        <begin position="424"/>
        <end position="435"/>
    </location>
</feature>
<dbReference type="RefSeq" id="WP_223845873.1">
    <property type="nucleotide sequence ID" value="NZ_FOPJ01000011.1"/>
</dbReference>
<evidence type="ECO:0000256" key="7">
    <source>
        <dbReference type="ARBA" id="ARBA00023012"/>
    </source>
</evidence>
<evidence type="ECO:0000259" key="10">
    <source>
        <dbReference type="PROSITE" id="PS50109"/>
    </source>
</evidence>
<protein>
    <recommendedName>
        <fullName evidence="8">Sensor-like histidine kinase SenX3</fullName>
        <ecNumber evidence="3">2.7.13.3</ecNumber>
    </recommendedName>
</protein>
<feature type="domain" description="Histidine kinase" evidence="10">
    <location>
        <begin position="165"/>
        <end position="383"/>
    </location>
</feature>
<dbReference type="GO" id="GO:0000155">
    <property type="term" value="F:phosphorelay sensor kinase activity"/>
    <property type="evidence" value="ECO:0007669"/>
    <property type="project" value="InterPro"/>
</dbReference>
<dbReference type="GO" id="GO:0005886">
    <property type="term" value="C:plasma membrane"/>
    <property type="evidence" value="ECO:0007669"/>
    <property type="project" value="UniProtKB-SubCell"/>
</dbReference>
<evidence type="ECO:0000313" key="11">
    <source>
        <dbReference type="EMBL" id="SFG70600.1"/>
    </source>
</evidence>
<dbReference type="SUPFAM" id="SSF47384">
    <property type="entry name" value="Homodimeric domain of signal transducing histidine kinase"/>
    <property type="match status" value="1"/>
</dbReference>
<dbReference type="InterPro" id="IPR050351">
    <property type="entry name" value="BphY/WalK/GraS-like"/>
</dbReference>
<keyword evidence="7" id="KW-0902">Two-component regulatory system</keyword>
<dbReference type="SMART" id="SM00388">
    <property type="entry name" value="HisKA"/>
    <property type="match status" value="1"/>
</dbReference>
<dbReference type="InterPro" id="IPR003594">
    <property type="entry name" value="HATPase_dom"/>
</dbReference>
<evidence type="ECO:0000256" key="9">
    <source>
        <dbReference type="SAM" id="MobiDB-lite"/>
    </source>
</evidence>
<dbReference type="InterPro" id="IPR003661">
    <property type="entry name" value="HisK_dim/P_dom"/>
</dbReference>
<dbReference type="GO" id="GO:0004721">
    <property type="term" value="F:phosphoprotein phosphatase activity"/>
    <property type="evidence" value="ECO:0007669"/>
    <property type="project" value="TreeGrafter"/>
</dbReference>
<dbReference type="FunFam" id="3.30.565.10:FF:000006">
    <property type="entry name" value="Sensor histidine kinase WalK"/>
    <property type="match status" value="1"/>
</dbReference>
<evidence type="ECO:0000256" key="6">
    <source>
        <dbReference type="ARBA" id="ARBA00022777"/>
    </source>
</evidence>
<accession>A0A1I2U0D3</accession>
<dbReference type="CDD" id="cd00082">
    <property type="entry name" value="HisKA"/>
    <property type="match status" value="1"/>
</dbReference>
<dbReference type="Gene3D" id="1.10.287.130">
    <property type="match status" value="1"/>
</dbReference>
<dbReference type="Proteomes" id="UP000199065">
    <property type="component" value="Unassembled WGS sequence"/>
</dbReference>
<dbReference type="InterPro" id="IPR005467">
    <property type="entry name" value="His_kinase_dom"/>
</dbReference>
<dbReference type="SUPFAM" id="SSF55874">
    <property type="entry name" value="ATPase domain of HSP90 chaperone/DNA topoisomerase II/histidine kinase"/>
    <property type="match status" value="1"/>
</dbReference>
<comment type="catalytic activity">
    <reaction evidence="1">
        <text>ATP + protein L-histidine = ADP + protein N-phospho-L-histidine.</text>
        <dbReference type="EC" id="2.7.13.3"/>
    </reaction>
</comment>
<proteinExistence type="predicted"/>
<evidence type="ECO:0000256" key="5">
    <source>
        <dbReference type="ARBA" id="ARBA00022679"/>
    </source>
</evidence>
<evidence type="ECO:0000256" key="1">
    <source>
        <dbReference type="ARBA" id="ARBA00000085"/>
    </source>
</evidence>
<dbReference type="EC" id="2.7.13.3" evidence="3"/>
<dbReference type="STRING" id="185761.SAMN05660282_01679"/>
<feature type="region of interest" description="Disordered" evidence="9">
    <location>
        <begin position="381"/>
        <end position="485"/>
    </location>
</feature>